<evidence type="ECO:0000313" key="1">
    <source>
        <dbReference type="EMBL" id="GAB94916.1"/>
    </source>
</evidence>
<reference evidence="1 2" key="1">
    <citation type="submission" date="2012-08" db="EMBL/GenBank/DDBJ databases">
        <title>Whole genome shotgun sequence of Kineosphaera limosa NBRC 100340.</title>
        <authorList>
            <person name="Yoshida I."/>
            <person name="Isaki S."/>
            <person name="Hosoyama A."/>
            <person name="Tsuchikane K."/>
            <person name="Katsumata H."/>
            <person name="Ando Y."/>
            <person name="Ohji S."/>
            <person name="Hamada M."/>
            <person name="Tamura T."/>
            <person name="Yamazoe A."/>
            <person name="Yamazaki S."/>
            <person name="Fujita N."/>
        </authorList>
    </citation>
    <scope>NUCLEOTIDE SEQUENCE [LARGE SCALE GENOMIC DNA]</scope>
    <source>
        <strain evidence="1 2">NBRC 100340</strain>
    </source>
</reference>
<dbReference type="AlphaFoldDB" id="K6WMA2"/>
<dbReference type="Proteomes" id="UP000008366">
    <property type="component" value="Unassembled WGS sequence"/>
</dbReference>
<organism evidence="1 2">
    <name type="scientific">Kineosphaera limosa NBRC 100340</name>
    <dbReference type="NCBI Taxonomy" id="1184609"/>
    <lineage>
        <taxon>Bacteria</taxon>
        <taxon>Bacillati</taxon>
        <taxon>Actinomycetota</taxon>
        <taxon>Actinomycetes</taxon>
        <taxon>Micrococcales</taxon>
        <taxon>Dermatophilaceae</taxon>
        <taxon>Kineosphaera</taxon>
    </lineage>
</organism>
<sequence>MAVKRTTIELDEGLVAQAVAATGGTLRATVEQALRLLIAEDHQDEQRHRARLDRHLRGVPDGVDVSVLLSGEQWR</sequence>
<dbReference type="EMBL" id="BAHD01000014">
    <property type="protein sequence ID" value="GAB94916.1"/>
    <property type="molecule type" value="Genomic_DNA"/>
</dbReference>
<evidence type="ECO:0008006" key="3">
    <source>
        <dbReference type="Google" id="ProtNLM"/>
    </source>
</evidence>
<dbReference type="OrthoDB" id="4763336at2"/>
<dbReference type="RefSeq" id="WP_006591448.1">
    <property type="nucleotide sequence ID" value="NZ_BAHD01000014.1"/>
</dbReference>
<proteinExistence type="predicted"/>
<dbReference type="STRING" id="1184609.KILIM_014_00520"/>
<protein>
    <recommendedName>
        <fullName evidence="3">Antitoxin</fullName>
    </recommendedName>
</protein>
<gene>
    <name evidence="1" type="ORF">KILIM_014_00520</name>
</gene>
<comment type="caution">
    <text evidence="1">The sequence shown here is derived from an EMBL/GenBank/DDBJ whole genome shotgun (WGS) entry which is preliminary data.</text>
</comment>
<name>K6WMA2_9MICO</name>
<keyword evidence="2" id="KW-1185">Reference proteome</keyword>
<evidence type="ECO:0000313" key="2">
    <source>
        <dbReference type="Proteomes" id="UP000008366"/>
    </source>
</evidence>
<accession>K6WMA2</accession>
<dbReference type="InterPro" id="IPR019239">
    <property type="entry name" value="VapB_antitoxin"/>
</dbReference>
<dbReference type="Pfam" id="PF09957">
    <property type="entry name" value="VapB_antitoxin"/>
    <property type="match status" value="1"/>
</dbReference>
<dbReference type="eggNOG" id="ENOG5033NFK">
    <property type="taxonomic scope" value="Bacteria"/>
</dbReference>